<evidence type="ECO:0000313" key="2">
    <source>
        <dbReference type="Proteomes" id="UP000005867"/>
    </source>
</evidence>
<accession>G7VGH6</accession>
<dbReference type="eggNOG" id="arCOG05567">
    <property type="taxonomic scope" value="Archaea"/>
</dbReference>
<keyword evidence="2" id="KW-1185">Reference proteome</keyword>
<dbReference type="KEGG" id="pyr:P186_0433"/>
<dbReference type="HOGENOM" id="CLU_1493028_0_0_2"/>
<sequence>MFAFPRGVECDVVVEYLGERGIGAKRERAELVLASVGDLRIGFWCPRDEFPGFDDIDEVRKTLGIDSLDVLVVVSYRPYVLVDYLNSLLERAHRWYGIRLDLKLLGVSSVEIETGLEEALGRALVEKPSKLGRGVKTEYVCPQCGRDFLHLYRQEKYFSRRYRGRVVQSIYGCPSCSFKARRVDLLD</sequence>
<evidence type="ECO:0000313" key="1">
    <source>
        <dbReference type="EMBL" id="AET31887.1"/>
    </source>
</evidence>
<dbReference type="Proteomes" id="UP000005867">
    <property type="component" value="Chromosome"/>
</dbReference>
<dbReference type="AlphaFoldDB" id="G7VGH6"/>
<dbReference type="STRING" id="1104324.P186_0433"/>
<proteinExistence type="predicted"/>
<gene>
    <name evidence="1" type="ORF">P186_0433</name>
</gene>
<name>G7VGH6_9CREN</name>
<organism evidence="1 2">
    <name type="scientific">Pyrobaculum ferrireducens</name>
    <dbReference type="NCBI Taxonomy" id="1104324"/>
    <lineage>
        <taxon>Archaea</taxon>
        <taxon>Thermoproteota</taxon>
        <taxon>Thermoprotei</taxon>
        <taxon>Thermoproteales</taxon>
        <taxon>Thermoproteaceae</taxon>
        <taxon>Pyrobaculum</taxon>
    </lineage>
</organism>
<dbReference type="EMBL" id="CP003098">
    <property type="protein sequence ID" value="AET31887.1"/>
    <property type="molecule type" value="Genomic_DNA"/>
</dbReference>
<protein>
    <submittedName>
        <fullName evidence="1">Uncharacterized protein</fullName>
    </submittedName>
</protein>
<reference evidence="1 2" key="1">
    <citation type="journal article" date="2012" name="J. Bacteriol.">
        <title>Complete genome sequence of strain 1860, a crenarchaeon of the genus pyrobaculum able to grow with various electron acceptors.</title>
        <authorList>
            <person name="Mardanov A.V."/>
            <person name="Gumerov V.M."/>
            <person name="Slobodkina G.B."/>
            <person name="Beletsky A.V."/>
            <person name="Bonch-Osmolovskaya E.A."/>
            <person name="Ravin N.V."/>
            <person name="Skryabin K.G."/>
        </authorList>
    </citation>
    <scope>NUCLEOTIDE SEQUENCE [LARGE SCALE GENOMIC DNA]</scope>
    <source>
        <strain evidence="1 2">1860</strain>
    </source>
</reference>
<dbReference type="BioCyc" id="PSP1104324:GJSN-422-MONOMER"/>